<dbReference type="EMBL" id="CM007654">
    <property type="protein sequence ID" value="ONI13893.1"/>
    <property type="molecule type" value="Genomic_DNA"/>
</dbReference>
<evidence type="ECO:0000313" key="4">
    <source>
        <dbReference type="Proteomes" id="UP000006882"/>
    </source>
</evidence>
<dbReference type="SUPFAM" id="SSF53901">
    <property type="entry name" value="Thiolase-like"/>
    <property type="match status" value="1"/>
</dbReference>
<dbReference type="PANTHER" id="PTHR11877">
    <property type="entry name" value="HYDROXYMETHYLGLUTARYL-COA SYNTHASE"/>
    <property type="match status" value="1"/>
</dbReference>
<dbReference type="AlphaFoldDB" id="M5WXJ0"/>
<name>M5WXJ0_PRUPE</name>
<gene>
    <name evidence="3" type="ORF">PRUPE_4G253100</name>
</gene>
<dbReference type="HOGENOM" id="CLU_1221453_0_0_1"/>
<dbReference type="InterPro" id="IPR011141">
    <property type="entry name" value="Polyketide_synthase_type-III"/>
</dbReference>
<dbReference type="Pfam" id="PF02797">
    <property type="entry name" value="Chal_sti_synt_C"/>
    <property type="match status" value="1"/>
</dbReference>
<dbReference type="GO" id="GO:0016747">
    <property type="term" value="F:acyltransferase activity, transferring groups other than amino-acyl groups"/>
    <property type="evidence" value="ECO:0007669"/>
    <property type="project" value="InterPro"/>
</dbReference>
<dbReference type="Proteomes" id="UP000006882">
    <property type="component" value="Chromosome G4"/>
</dbReference>
<proteinExistence type="inferred from homology"/>
<accession>M5WXJ0</accession>
<evidence type="ECO:0000259" key="2">
    <source>
        <dbReference type="Pfam" id="PF02797"/>
    </source>
</evidence>
<organism evidence="3 4">
    <name type="scientific">Prunus persica</name>
    <name type="common">Peach</name>
    <name type="synonym">Amygdalus persica</name>
    <dbReference type="NCBI Taxonomy" id="3760"/>
    <lineage>
        <taxon>Eukaryota</taxon>
        <taxon>Viridiplantae</taxon>
        <taxon>Streptophyta</taxon>
        <taxon>Embryophyta</taxon>
        <taxon>Tracheophyta</taxon>
        <taxon>Spermatophyta</taxon>
        <taxon>Magnoliopsida</taxon>
        <taxon>eudicotyledons</taxon>
        <taxon>Gunneridae</taxon>
        <taxon>Pentapetalae</taxon>
        <taxon>rosids</taxon>
        <taxon>fabids</taxon>
        <taxon>Rosales</taxon>
        <taxon>Rosaceae</taxon>
        <taxon>Amygdaloideae</taxon>
        <taxon>Amygdaleae</taxon>
        <taxon>Prunus</taxon>
    </lineage>
</organism>
<dbReference type="Gene3D" id="3.40.47.10">
    <property type="match status" value="1"/>
</dbReference>
<protein>
    <recommendedName>
        <fullName evidence="2">Chalcone/stilbene synthase C-terminal domain-containing protein</fullName>
    </recommendedName>
</protein>
<sequence length="227" mass="25533">MEGKFLEDARKLPQLINTGKGKFLEDARKLPELINTWKGKFLEDARKLPMWAPPSNFYNIYIYIINQSLMPCAANARPTYQDGFMQYQRVREDPIIGWIFEPLSTFLYYLSPDVPKLVGANIEELLVKGFSEIDGINNDWNALFYCIHPGGPAILDKVEEKLGLNEEKLRATRHVLREYGNMGAPSKSMEKGKATTGEGLEWGVLIGIGPGLTVETVVLHSVRIAAC</sequence>
<reference evidence="3 4" key="1">
    <citation type="journal article" date="2013" name="Nat. Genet.">
        <title>The high-quality draft genome of peach (Prunus persica) identifies unique patterns of genetic diversity, domestication and genome evolution.</title>
        <authorList>
            <consortium name="International Peach Genome Initiative"/>
            <person name="Verde I."/>
            <person name="Abbott A.G."/>
            <person name="Scalabrin S."/>
            <person name="Jung S."/>
            <person name="Shu S."/>
            <person name="Marroni F."/>
            <person name="Zhebentyayeva T."/>
            <person name="Dettori M.T."/>
            <person name="Grimwood J."/>
            <person name="Cattonaro F."/>
            <person name="Zuccolo A."/>
            <person name="Rossini L."/>
            <person name="Jenkins J."/>
            <person name="Vendramin E."/>
            <person name="Meisel L.A."/>
            <person name="Decroocq V."/>
            <person name="Sosinski B."/>
            <person name="Prochnik S."/>
            <person name="Mitros T."/>
            <person name="Policriti A."/>
            <person name="Cipriani G."/>
            <person name="Dondini L."/>
            <person name="Ficklin S."/>
            <person name="Goodstein D.M."/>
            <person name="Xuan P."/>
            <person name="Del Fabbro C."/>
            <person name="Aramini V."/>
            <person name="Copetti D."/>
            <person name="Gonzalez S."/>
            <person name="Horner D.S."/>
            <person name="Falchi R."/>
            <person name="Lucas S."/>
            <person name="Mica E."/>
            <person name="Maldonado J."/>
            <person name="Lazzari B."/>
            <person name="Bielenberg D."/>
            <person name="Pirona R."/>
            <person name="Miculan M."/>
            <person name="Barakat A."/>
            <person name="Testolin R."/>
            <person name="Stella A."/>
            <person name="Tartarini S."/>
            <person name="Tonutti P."/>
            <person name="Arus P."/>
            <person name="Orellana A."/>
            <person name="Wells C."/>
            <person name="Main D."/>
            <person name="Vizzotto G."/>
            <person name="Silva H."/>
            <person name="Salamini F."/>
            <person name="Schmutz J."/>
            <person name="Morgante M."/>
            <person name="Rokhsar D.S."/>
        </authorList>
    </citation>
    <scope>NUCLEOTIDE SEQUENCE [LARGE SCALE GENOMIC DNA]</scope>
    <source>
        <strain evidence="4">cv. Nemared</strain>
    </source>
</reference>
<dbReference type="InterPro" id="IPR012328">
    <property type="entry name" value="Chalcone/stilbene_synt_C"/>
</dbReference>
<comment type="similarity">
    <text evidence="1">Belongs to the thiolase-like superfamily. Chalcone/stilbene synthases family.</text>
</comment>
<dbReference type="Gramene" id="ONI13893">
    <property type="protein sequence ID" value="ONI13893"/>
    <property type="gene ID" value="PRUPE_4G253100"/>
</dbReference>
<keyword evidence="4" id="KW-1185">Reference proteome</keyword>
<dbReference type="PANTHER" id="PTHR11877:SF14">
    <property type="entry name" value="CHALCONE SYNTHASE"/>
    <property type="match status" value="1"/>
</dbReference>
<dbReference type="eggNOG" id="ENOG502QRSY">
    <property type="taxonomic scope" value="Eukaryota"/>
</dbReference>
<feature type="domain" description="Chalcone/stilbene synthase C-terminal" evidence="2">
    <location>
        <begin position="109"/>
        <end position="222"/>
    </location>
</feature>
<evidence type="ECO:0000313" key="3">
    <source>
        <dbReference type="EMBL" id="ONI13893.1"/>
    </source>
</evidence>
<dbReference type="InterPro" id="IPR016039">
    <property type="entry name" value="Thiolase-like"/>
</dbReference>
<evidence type="ECO:0000256" key="1">
    <source>
        <dbReference type="ARBA" id="ARBA00005531"/>
    </source>
</evidence>